<dbReference type="EMBL" id="CAJPDT010000039">
    <property type="protein sequence ID" value="CAF9925360.1"/>
    <property type="molecule type" value="Genomic_DNA"/>
</dbReference>
<dbReference type="Pfam" id="PF05648">
    <property type="entry name" value="PEX11"/>
    <property type="match status" value="1"/>
</dbReference>
<evidence type="ECO:0000256" key="4">
    <source>
        <dbReference type="ARBA" id="ARBA00046271"/>
    </source>
</evidence>
<keyword evidence="3" id="KW-0576">Peroxisome</keyword>
<evidence type="ECO:0008006" key="7">
    <source>
        <dbReference type="Google" id="ProtNLM"/>
    </source>
</evidence>
<organism evidence="5 6">
    <name type="scientific">Imshaugia aleurites</name>
    <dbReference type="NCBI Taxonomy" id="172621"/>
    <lineage>
        <taxon>Eukaryota</taxon>
        <taxon>Fungi</taxon>
        <taxon>Dikarya</taxon>
        <taxon>Ascomycota</taxon>
        <taxon>Pezizomycotina</taxon>
        <taxon>Lecanoromycetes</taxon>
        <taxon>OSLEUM clade</taxon>
        <taxon>Lecanoromycetidae</taxon>
        <taxon>Lecanorales</taxon>
        <taxon>Lecanorineae</taxon>
        <taxon>Parmeliaceae</taxon>
        <taxon>Imshaugia</taxon>
    </lineage>
</organism>
<accession>A0A8H3ILJ6</accession>
<sequence>MGSSPPPLPKTLAHLRASLPSYLTTTNAHIAHTNRLLSRTSTLDKTLLTVSYTLHLLHSVLARTPRLSLSRFTTSLTPLTALFDDFRVFLRLWGLLEIYSWGVSTYLTPPGDGVVRAVTWGQVVACALYQGLENGAYLAEKGVLGWKKERVARVWVWSGRAWCAYVALELARLGYEWRELRGQDAGRRRRKIGGPEERQLAEGEKGVVGKGELELRMDKVEDERLKERWGKWYREFGVNVAYAPMTVHYSLENGFLGEGAIGGLGTLVGALSIGQAWNETA</sequence>
<evidence type="ECO:0000256" key="1">
    <source>
        <dbReference type="ARBA" id="ARBA00022593"/>
    </source>
</evidence>
<evidence type="ECO:0000313" key="5">
    <source>
        <dbReference type="EMBL" id="CAF9925360.1"/>
    </source>
</evidence>
<dbReference type="InterPro" id="IPR008733">
    <property type="entry name" value="PEX11"/>
</dbReference>
<comment type="subcellular location">
    <subcellularLocation>
        <location evidence="4">Peroxisome membrane</location>
    </subcellularLocation>
</comment>
<dbReference type="GO" id="GO:0016559">
    <property type="term" value="P:peroxisome fission"/>
    <property type="evidence" value="ECO:0007669"/>
    <property type="project" value="InterPro"/>
</dbReference>
<keyword evidence="1" id="KW-0962">Peroxisome biogenesis</keyword>
<protein>
    <recommendedName>
        <fullName evidence="7">Peroxisomal membrane protein 11C</fullName>
    </recommendedName>
</protein>
<evidence type="ECO:0000256" key="2">
    <source>
        <dbReference type="ARBA" id="ARBA00023136"/>
    </source>
</evidence>
<evidence type="ECO:0000256" key="3">
    <source>
        <dbReference type="ARBA" id="ARBA00023140"/>
    </source>
</evidence>
<dbReference type="PANTHER" id="PTHR12652:SF25">
    <property type="entry name" value="MICROBODY (PEROXISOME) PROLIFERATION PROTEIN PEROXIN 11C (EUROFUNG)"/>
    <property type="match status" value="1"/>
</dbReference>
<dbReference type="AlphaFoldDB" id="A0A8H3ILJ6"/>
<reference evidence="5" key="1">
    <citation type="submission" date="2021-03" db="EMBL/GenBank/DDBJ databases">
        <authorList>
            <person name="Tagirdzhanova G."/>
        </authorList>
    </citation>
    <scope>NUCLEOTIDE SEQUENCE</scope>
</reference>
<keyword evidence="2" id="KW-0472">Membrane</keyword>
<proteinExistence type="predicted"/>
<evidence type="ECO:0000313" key="6">
    <source>
        <dbReference type="Proteomes" id="UP000664534"/>
    </source>
</evidence>
<keyword evidence="6" id="KW-1185">Reference proteome</keyword>
<dbReference type="OrthoDB" id="10005898at2759"/>
<comment type="caution">
    <text evidence="5">The sequence shown here is derived from an EMBL/GenBank/DDBJ whole genome shotgun (WGS) entry which is preliminary data.</text>
</comment>
<dbReference type="PANTHER" id="PTHR12652">
    <property type="entry name" value="PEROXISOMAL BIOGENESIS FACTOR 11"/>
    <property type="match status" value="1"/>
</dbReference>
<gene>
    <name evidence="5" type="ORF">IMSHALPRED_006452</name>
</gene>
<name>A0A8H3ILJ6_9LECA</name>
<dbReference type="Proteomes" id="UP000664534">
    <property type="component" value="Unassembled WGS sequence"/>
</dbReference>
<dbReference type="GO" id="GO:0005778">
    <property type="term" value="C:peroxisomal membrane"/>
    <property type="evidence" value="ECO:0007669"/>
    <property type="project" value="UniProtKB-SubCell"/>
</dbReference>